<organism evidence="1 4">
    <name type="scientific">Phytophthora fragariae</name>
    <dbReference type="NCBI Taxonomy" id="53985"/>
    <lineage>
        <taxon>Eukaryota</taxon>
        <taxon>Sar</taxon>
        <taxon>Stramenopiles</taxon>
        <taxon>Oomycota</taxon>
        <taxon>Peronosporomycetes</taxon>
        <taxon>Peronosporales</taxon>
        <taxon>Peronosporaceae</taxon>
        <taxon>Phytophthora</taxon>
    </lineage>
</organism>
<evidence type="ECO:0000313" key="4">
    <source>
        <dbReference type="Proteomes" id="UP000460718"/>
    </source>
</evidence>
<sequence>MACPGFSPWTTSARIITPPPRFTPASPITVATGIDACEMFLITPPQQ</sequence>
<comment type="caution">
    <text evidence="1">The sequence shown here is derived from an EMBL/GenBank/DDBJ whole genome shotgun (WGS) entry which is preliminary data.</text>
</comment>
<reference evidence="1 4" key="1">
    <citation type="submission" date="2018-09" db="EMBL/GenBank/DDBJ databases">
        <title>Genomic investigation of the strawberry pathogen Phytophthora fragariae indicates pathogenicity is determined by transcriptional variation in three key races.</title>
        <authorList>
            <person name="Adams T.M."/>
            <person name="Armitage A.D."/>
            <person name="Sobczyk M.K."/>
            <person name="Bates H.J."/>
            <person name="Dunwell J.M."/>
            <person name="Nellist C.F."/>
            <person name="Harrison R.J."/>
        </authorList>
    </citation>
    <scope>NUCLEOTIDE SEQUENCE [LARGE SCALE GENOMIC DNA]</scope>
    <source>
        <strain evidence="2 3">BC-1</strain>
        <strain evidence="1 4">SCRP245</strain>
    </source>
</reference>
<evidence type="ECO:0000313" key="1">
    <source>
        <dbReference type="EMBL" id="KAE9017287.1"/>
    </source>
</evidence>
<dbReference type="Proteomes" id="UP000460718">
    <property type="component" value="Unassembled WGS sequence"/>
</dbReference>
<dbReference type="EMBL" id="QXGD01000109">
    <property type="protein sequence ID" value="KAE9252593.1"/>
    <property type="molecule type" value="Genomic_DNA"/>
</dbReference>
<evidence type="ECO:0000313" key="3">
    <source>
        <dbReference type="Proteomes" id="UP000440367"/>
    </source>
</evidence>
<accession>A0A6A3LH50</accession>
<gene>
    <name evidence="2" type="ORF">PF002_g3747</name>
    <name evidence="1" type="ORF">PF011_g6765</name>
</gene>
<name>A0A6A3LH50_9STRA</name>
<evidence type="ECO:0000313" key="2">
    <source>
        <dbReference type="EMBL" id="KAE9252593.1"/>
    </source>
</evidence>
<protein>
    <submittedName>
        <fullName evidence="1">Uncharacterized protein</fullName>
    </submittedName>
</protein>
<dbReference type="AlphaFoldDB" id="A0A6A3LH50"/>
<proteinExistence type="predicted"/>
<dbReference type="EMBL" id="QXFW01000290">
    <property type="protein sequence ID" value="KAE9017287.1"/>
    <property type="molecule type" value="Genomic_DNA"/>
</dbReference>
<dbReference type="Proteomes" id="UP000440367">
    <property type="component" value="Unassembled WGS sequence"/>
</dbReference>